<organism evidence="3">
    <name type="scientific">Arthroderma gypseum (strain ATCC MYA-4604 / CBS 118893)</name>
    <name type="common">Microsporum gypseum</name>
    <dbReference type="NCBI Taxonomy" id="535722"/>
    <lineage>
        <taxon>Eukaryota</taxon>
        <taxon>Fungi</taxon>
        <taxon>Dikarya</taxon>
        <taxon>Ascomycota</taxon>
        <taxon>Pezizomycotina</taxon>
        <taxon>Eurotiomycetes</taxon>
        <taxon>Eurotiomycetidae</taxon>
        <taxon>Onygenales</taxon>
        <taxon>Arthrodermataceae</taxon>
        <taxon>Nannizzia</taxon>
    </lineage>
</organism>
<sequence length="59" mass="7308">MRKKRKKRRRKKEMKKRDSEVGVRYKPPSPSGIRNEERRGTRRTRGKKRETGRGRRERE</sequence>
<keyword evidence="3" id="KW-1185">Reference proteome</keyword>
<proteinExistence type="predicted"/>
<feature type="compositionally biased region" description="Basic residues" evidence="1">
    <location>
        <begin position="1"/>
        <end position="14"/>
    </location>
</feature>
<dbReference type="AlphaFoldDB" id="E4V3B0"/>
<accession>E4V3B0</accession>
<gene>
    <name evidence="2" type="ORF">MGYG_09156</name>
</gene>
<dbReference type="InParanoid" id="E4V3B0"/>
<dbReference type="RefSeq" id="XP_003170247.1">
    <property type="nucleotide sequence ID" value="XM_003170199.1"/>
</dbReference>
<name>E4V3B0_ARTGP</name>
<dbReference type="EMBL" id="DS989828">
    <property type="protein sequence ID" value="EFR04484.1"/>
    <property type="molecule type" value="Genomic_DNA"/>
</dbReference>
<dbReference type="Proteomes" id="UP000002669">
    <property type="component" value="Unassembled WGS sequence"/>
</dbReference>
<protein>
    <submittedName>
        <fullName evidence="2">Uncharacterized protein</fullName>
    </submittedName>
</protein>
<dbReference type="HOGENOM" id="CLU_2960289_0_0_1"/>
<evidence type="ECO:0000256" key="1">
    <source>
        <dbReference type="SAM" id="MobiDB-lite"/>
    </source>
</evidence>
<feature type="compositionally biased region" description="Basic and acidic residues" evidence="1">
    <location>
        <begin position="49"/>
        <end position="59"/>
    </location>
</feature>
<dbReference type="VEuPathDB" id="FungiDB:MGYG_09156"/>
<feature type="region of interest" description="Disordered" evidence="1">
    <location>
        <begin position="1"/>
        <end position="59"/>
    </location>
</feature>
<evidence type="ECO:0000313" key="3">
    <source>
        <dbReference type="Proteomes" id="UP000002669"/>
    </source>
</evidence>
<reference evidence="3" key="1">
    <citation type="journal article" date="2012" name="MBio">
        <title>Comparative genome analysis of Trichophyton rubrum and related dermatophytes reveals candidate genes involved in infection.</title>
        <authorList>
            <person name="Martinez D.A."/>
            <person name="Oliver B.G."/>
            <person name="Graeser Y."/>
            <person name="Goldberg J.M."/>
            <person name="Li W."/>
            <person name="Martinez-Rossi N.M."/>
            <person name="Monod M."/>
            <person name="Shelest E."/>
            <person name="Barton R.C."/>
            <person name="Birch E."/>
            <person name="Brakhage A.A."/>
            <person name="Chen Z."/>
            <person name="Gurr S.J."/>
            <person name="Heiman D."/>
            <person name="Heitman J."/>
            <person name="Kosti I."/>
            <person name="Rossi A."/>
            <person name="Saif S."/>
            <person name="Samalova M."/>
            <person name="Saunders C.W."/>
            <person name="Shea T."/>
            <person name="Summerbell R.C."/>
            <person name="Xu J."/>
            <person name="Young S."/>
            <person name="Zeng Q."/>
            <person name="Birren B.W."/>
            <person name="Cuomo C.A."/>
            <person name="White T.C."/>
        </authorList>
    </citation>
    <scope>NUCLEOTIDE SEQUENCE [LARGE SCALE GENOMIC DNA]</scope>
    <source>
        <strain evidence="3">ATCC MYA-4604 / CBS 118893</strain>
    </source>
</reference>
<dbReference type="GeneID" id="10025486"/>
<evidence type="ECO:0000313" key="2">
    <source>
        <dbReference type="EMBL" id="EFR04484.1"/>
    </source>
</evidence>